<dbReference type="GO" id="GO:0030313">
    <property type="term" value="C:cell envelope"/>
    <property type="evidence" value="ECO:0007669"/>
    <property type="project" value="UniProtKB-SubCell"/>
</dbReference>
<name>A0A7C3KS77_DICTH</name>
<comment type="subcellular location">
    <subcellularLocation>
        <location evidence="1">Cell envelope</location>
    </subcellularLocation>
</comment>
<sequence>MKRKLFIIFIILILVGIGLWWGFGRTNKSNKNNITLNTYTVRRGDLAVAVSGSGVLEAERSLDITSKVSGTVIYVVEEGKRVKEGDVLVKIDPTDYQNAYQQALIAYENYENSYEQAKLNYETQKRQLEKNLKDAQITRDNAYIEYQNAKNNLERIEELFKKGFASQSDLDTAKFNFEKAKNSLTQAESNLKLVKENYDSQLKSLQKELEASKLSLEKAKIDLSNAKRNLENTIIKAPFSGIVANVNVVKGQNISSNTVLMTLLDTKNVELSLEVDETDIGKVSVGLPVRISLDAFPDEEFEGKVIRISPTATISNNIPIFKVRVRIPNEDLRLKVGMSADGDIILLERKNVLLVPLKAVKKTERRSYVEVLKPNGERELVRVTLGEDDGTNVVVESGLKEGDIVILPSSSTTSTSRNQQVQMRIPGVPLR</sequence>
<feature type="region of interest" description="Disordered" evidence="5">
    <location>
        <begin position="410"/>
        <end position="431"/>
    </location>
</feature>
<evidence type="ECO:0000256" key="3">
    <source>
        <dbReference type="ARBA" id="ARBA00023054"/>
    </source>
</evidence>
<keyword evidence="6" id="KW-1133">Transmembrane helix</keyword>
<feature type="coiled-coil region" evidence="4">
    <location>
        <begin position="100"/>
        <end position="236"/>
    </location>
</feature>
<evidence type="ECO:0000259" key="7">
    <source>
        <dbReference type="Pfam" id="PF25917"/>
    </source>
</evidence>
<accession>A0A7C3KS77</accession>
<dbReference type="Pfam" id="PF25967">
    <property type="entry name" value="RND-MFP_C"/>
    <property type="match status" value="1"/>
</dbReference>
<dbReference type="AlphaFoldDB" id="A0A7C3KS77"/>
<evidence type="ECO:0000256" key="5">
    <source>
        <dbReference type="SAM" id="MobiDB-lite"/>
    </source>
</evidence>
<dbReference type="Gene3D" id="1.10.287.470">
    <property type="entry name" value="Helix hairpin bin"/>
    <property type="match status" value="1"/>
</dbReference>
<evidence type="ECO:0000256" key="2">
    <source>
        <dbReference type="ARBA" id="ARBA00009477"/>
    </source>
</evidence>
<comment type="similarity">
    <text evidence="2">Belongs to the membrane fusion protein (MFP) (TC 8.A.1) family.</text>
</comment>
<dbReference type="InterPro" id="IPR006143">
    <property type="entry name" value="RND_pump_MFP"/>
</dbReference>
<dbReference type="Gene3D" id="2.40.420.20">
    <property type="match status" value="1"/>
</dbReference>
<dbReference type="SUPFAM" id="SSF111369">
    <property type="entry name" value="HlyD-like secretion proteins"/>
    <property type="match status" value="2"/>
</dbReference>
<evidence type="ECO:0000256" key="1">
    <source>
        <dbReference type="ARBA" id="ARBA00004196"/>
    </source>
</evidence>
<evidence type="ECO:0000259" key="9">
    <source>
        <dbReference type="Pfam" id="PF25967"/>
    </source>
</evidence>
<feature type="transmembrane region" description="Helical" evidence="6">
    <location>
        <begin position="5"/>
        <end position="23"/>
    </location>
</feature>
<dbReference type="NCBIfam" id="TIGR01730">
    <property type="entry name" value="RND_mfp"/>
    <property type="match status" value="1"/>
</dbReference>
<dbReference type="InterPro" id="IPR058627">
    <property type="entry name" value="MdtA-like_C"/>
</dbReference>
<evidence type="ECO:0000256" key="6">
    <source>
        <dbReference type="SAM" id="Phobius"/>
    </source>
</evidence>
<dbReference type="SUPFAM" id="SSF56954">
    <property type="entry name" value="Outer membrane efflux proteins (OEP)"/>
    <property type="match status" value="1"/>
</dbReference>
<dbReference type="PANTHER" id="PTHR32347">
    <property type="entry name" value="EFFLUX SYSTEM COMPONENT YKNX-RELATED"/>
    <property type="match status" value="1"/>
</dbReference>
<feature type="domain" description="CusB-like beta-barrel" evidence="8">
    <location>
        <begin position="271"/>
        <end position="341"/>
    </location>
</feature>
<feature type="domain" description="Multidrug resistance protein MdtA-like C-terminal permuted SH3" evidence="9">
    <location>
        <begin position="351"/>
        <end position="406"/>
    </location>
</feature>
<feature type="domain" description="Multidrug resistance protein MdtA-like barrel-sandwich hybrid" evidence="7">
    <location>
        <begin position="61"/>
        <end position="262"/>
    </location>
</feature>
<dbReference type="GO" id="GO:0015562">
    <property type="term" value="F:efflux transmembrane transporter activity"/>
    <property type="evidence" value="ECO:0007669"/>
    <property type="project" value="InterPro"/>
</dbReference>
<dbReference type="Pfam" id="PF25954">
    <property type="entry name" value="Beta-barrel_RND_2"/>
    <property type="match status" value="1"/>
</dbReference>
<protein>
    <submittedName>
        <fullName evidence="10">Efflux RND transporter periplasmic adaptor subunit</fullName>
    </submittedName>
</protein>
<organism evidence="10">
    <name type="scientific">Dictyoglomus thermophilum</name>
    <dbReference type="NCBI Taxonomy" id="14"/>
    <lineage>
        <taxon>Bacteria</taxon>
        <taxon>Pseudomonadati</taxon>
        <taxon>Dictyoglomota</taxon>
        <taxon>Dictyoglomia</taxon>
        <taxon>Dictyoglomales</taxon>
        <taxon>Dictyoglomaceae</taxon>
        <taxon>Dictyoglomus</taxon>
    </lineage>
</organism>
<dbReference type="Gene3D" id="2.40.50.100">
    <property type="match status" value="1"/>
</dbReference>
<evidence type="ECO:0000313" key="10">
    <source>
        <dbReference type="EMBL" id="HGK24277.1"/>
    </source>
</evidence>
<evidence type="ECO:0000256" key="4">
    <source>
        <dbReference type="SAM" id="Coils"/>
    </source>
</evidence>
<dbReference type="InterPro" id="IPR058792">
    <property type="entry name" value="Beta-barrel_RND_2"/>
</dbReference>
<dbReference type="Pfam" id="PF25917">
    <property type="entry name" value="BSH_RND"/>
    <property type="match status" value="1"/>
</dbReference>
<proteinExistence type="inferred from homology"/>
<comment type="caution">
    <text evidence="10">The sequence shown here is derived from an EMBL/GenBank/DDBJ whole genome shotgun (WGS) entry which is preliminary data.</text>
</comment>
<keyword evidence="6" id="KW-0812">Transmembrane</keyword>
<dbReference type="EMBL" id="DTDV01000019">
    <property type="protein sequence ID" value="HGK24277.1"/>
    <property type="molecule type" value="Genomic_DNA"/>
</dbReference>
<keyword evidence="6" id="KW-0472">Membrane</keyword>
<keyword evidence="3 4" id="KW-0175">Coiled coil</keyword>
<reference evidence="10" key="1">
    <citation type="journal article" date="2020" name="mSystems">
        <title>Genome- and Community-Level Interaction Insights into Carbon Utilization and Element Cycling Functions of Hydrothermarchaeota in Hydrothermal Sediment.</title>
        <authorList>
            <person name="Zhou Z."/>
            <person name="Liu Y."/>
            <person name="Xu W."/>
            <person name="Pan J."/>
            <person name="Luo Z.H."/>
            <person name="Li M."/>
        </authorList>
    </citation>
    <scope>NUCLEOTIDE SEQUENCE [LARGE SCALE GENOMIC DNA]</scope>
    <source>
        <strain evidence="10">SpSt-70</strain>
    </source>
</reference>
<evidence type="ECO:0000259" key="8">
    <source>
        <dbReference type="Pfam" id="PF25954"/>
    </source>
</evidence>
<dbReference type="Gene3D" id="2.40.30.170">
    <property type="match status" value="1"/>
</dbReference>
<gene>
    <name evidence="10" type="ORF">ENU78_07615</name>
</gene>
<dbReference type="InterPro" id="IPR050465">
    <property type="entry name" value="UPF0194_transport"/>
</dbReference>
<dbReference type="GO" id="GO:0016020">
    <property type="term" value="C:membrane"/>
    <property type="evidence" value="ECO:0007669"/>
    <property type="project" value="InterPro"/>
</dbReference>
<dbReference type="PANTHER" id="PTHR32347:SF14">
    <property type="entry name" value="EFFLUX SYSTEM COMPONENT YKNX-RELATED"/>
    <property type="match status" value="1"/>
</dbReference>
<dbReference type="InterPro" id="IPR058625">
    <property type="entry name" value="MdtA-like_BSH"/>
</dbReference>
<dbReference type="RefSeq" id="WP_149122865.1">
    <property type="nucleotide sequence ID" value="NZ_VTFL01000003.1"/>
</dbReference>